<name>A0A8J5NU01_FUSOX</name>
<keyword evidence="2" id="KW-0732">Signal</keyword>
<gene>
    <name evidence="3" type="ORF">Forpe1208_v009599</name>
</gene>
<dbReference type="AlphaFoldDB" id="A0A8J5NU01"/>
<proteinExistence type="predicted"/>
<protein>
    <recommendedName>
        <fullName evidence="5">Peptidase A1 domain-containing protein</fullName>
    </recommendedName>
</protein>
<evidence type="ECO:0000313" key="4">
    <source>
        <dbReference type="Proteomes" id="UP000694050"/>
    </source>
</evidence>
<accession>A0A8J5NU01</accession>
<feature type="compositionally biased region" description="Polar residues" evidence="1">
    <location>
        <begin position="244"/>
        <end position="259"/>
    </location>
</feature>
<evidence type="ECO:0000256" key="1">
    <source>
        <dbReference type="SAM" id="MobiDB-lite"/>
    </source>
</evidence>
<feature type="signal peptide" evidence="2">
    <location>
        <begin position="1"/>
        <end position="22"/>
    </location>
</feature>
<dbReference type="Proteomes" id="UP000694050">
    <property type="component" value="Unassembled WGS sequence"/>
</dbReference>
<evidence type="ECO:0000313" key="3">
    <source>
        <dbReference type="EMBL" id="KAG7412736.1"/>
    </source>
</evidence>
<evidence type="ECO:0008006" key="5">
    <source>
        <dbReference type="Google" id="ProtNLM"/>
    </source>
</evidence>
<feature type="chain" id="PRO_5035293270" description="Peptidase A1 domain-containing protein" evidence="2">
    <location>
        <begin position="23"/>
        <end position="290"/>
    </location>
</feature>
<comment type="caution">
    <text evidence="3">The sequence shown here is derived from an EMBL/GenBank/DDBJ whole genome shotgun (WGS) entry which is preliminary data.</text>
</comment>
<sequence length="290" mass="31785">MTFLIICTVLLAITLQSFVALGTTTAVIPWSDYPPQSMPFTRPPHVHLWFTREETYTGRPDSFTFFVDTGSTGIITRVANLNVLESEPRTPGAYLFQTSSNTLYRGFWINRWVWFNKGTTSESMPDKNVLLNLKSIGGISTTCEAVGTTYSPGWIIDKDGIMRGLTNSNWPPFASRTVSLPAPVPAPVSPRYHWQWGEIPGTYRVASFTPADCSDLGGCSILIDNGIDYTSARSQAKPPDGFPQDSTSHQLSREQSVTVQFGVGRTPVGTETFTVGPPGSPDRSCSFAPQ</sequence>
<feature type="region of interest" description="Disordered" evidence="1">
    <location>
        <begin position="232"/>
        <end position="290"/>
    </location>
</feature>
<dbReference type="EMBL" id="JAELUQ010000006">
    <property type="protein sequence ID" value="KAG7412736.1"/>
    <property type="molecule type" value="Genomic_DNA"/>
</dbReference>
<evidence type="ECO:0000256" key="2">
    <source>
        <dbReference type="SAM" id="SignalP"/>
    </source>
</evidence>
<organism evidence="3 4">
    <name type="scientific">Fusarium oxysporum f. sp. rapae</name>
    <dbReference type="NCBI Taxonomy" id="485398"/>
    <lineage>
        <taxon>Eukaryota</taxon>
        <taxon>Fungi</taxon>
        <taxon>Dikarya</taxon>
        <taxon>Ascomycota</taxon>
        <taxon>Pezizomycotina</taxon>
        <taxon>Sordariomycetes</taxon>
        <taxon>Hypocreomycetidae</taxon>
        <taxon>Hypocreales</taxon>
        <taxon>Nectriaceae</taxon>
        <taxon>Fusarium</taxon>
        <taxon>Fusarium oxysporum species complex</taxon>
    </lineage>
</organism>
<reference evidence="3" key="1">
    <citation type="submission" date="2021-04" db="EMBL/GenBank/DDBJ databases">
        <title>First draft genome resource for Brassicaceae pathogens Fusarium oxysporum f. sp. raphani and Fusarium oxysporum f. sp. rapae.</title>
        <authorList>
            <person name="Asai S."/>
        </authorList>
    </citation>
    <scope>NUCLEOTIDE SEQUENCE</scope>
    <source>
        <strain evidence="3">Tf1208</strain>
    </source>
</reference>